<gene>
    <name evidence="1" type="ORF">MtrunA17_Chr5g0404441</name>
</gene>
<dbReference type="Proteomes" id="UP000265566">
    <property type="component" value="Chromosome 5"/>
</dbReference>
<dbReference type="Pfam" id="PF05705">
    <property type="entry name" value="DUF829"/>
    <property type="match status" value="1"/>
</dbReference>
<dbReference type="OrthoDB" id="77878at2759"/>
<organism evidence="1">
    <name type="scientific">Medicago truncatula</name>
    <name type="common">Barrel medic</name>
    <name type="synonym">Medicago tribuloides</name>
    <dbReference type="NCBI Taxonomy" id="3880"/>
    <lineage>
        <taxon>Eukaryota</taxon>
        <taxon>Viridiplantae</taxon>
        <taxon>Streptophyta</taxon>
        <taxon>Embryophyta</taxon>
        <taxon>Tracheophyta</taxon>
        <taxon>Spermatophyta</taxon>
        <taxon>Magnoliopsida</taxon>
        <taxon>eudicotyledons</taxon>
        <taxon>Gunneridae</taxon>
        <taxon>Pentapetalae</taxon>
        <taxon>rosids</taxon>
        <taxon>fabids</taxon>
        <taxon>Fabales</taxon>
        <taxon>Fabaceae</taxon>
        <taxon>Papilionoideae</taxon>
        <taxon>50 kb inversion clade</taxon>
        <taxon>NPAAA clade</taxon>
        <taxon>Hologalegina</taxon>
        <taxon>IRL clade</taxon>
        <taxon>Trifolieae</taxon>
        <taxon>Medicago</taxon>
    </lineage>
</organism>
<comment type="caution">
    <text evidence="1">The sequence shown here is derived from an EMBL/GenBank/DDBJ whole genome shotgun (WGS) entry which is preliminary data.</text>
</comment>
<keyword evidence="1" id="KW-0378">Hydrolase</keyword>
<dbReference type="EMBL" id="PSQE01000005">
    <property type="protein sequence ID" value="RHN54230.1"/>
    <property type="molecule type" value="Genomic_DNA"/>
</dbReference>
<dbReference type="Gramene" id="rna29230">
    <property type="protein sequence ID" value="RHN54230.1"/>
    <property type="gene ID" value="gene29230"/>
</dbReference>
<dbReference type="InterPro" id="IPR008547">
    <property type="entry name" value="DUF829_TMEM53"/>
</dbReference>
<dbReference type="PANTHER" id="PTHR12265:SF11">
    <property type="entry name" value="ALPHA_BETA-HYDROLASES SUPERFAMILY PROTEIN"/>
    <property type="match status" value="1"/>
</dbReference>
<protein>
    <submittedName>
        <fullName evidence="1">Putative alpha/Beta hydrolase</fullName>
    </submittedName>
</protein>
<dbReference type="PANTHER" id="PTHR12265">
    <property type="entry name" value="TRANSMEMBRANE PROTEIN 53"/>
    <property type="match status" value="1"/>
</dbReference>
<dbReference type="GO" id="GO:0016787">
    <property type="term" value="F:hydrolase activity"/>
    <property type="evidence" value="ECO:0007669"/>
    <property type="project" value="UniProtKB-KW"/>
</dbReference>
<dbReference type="SUPFAM" id="SSF53474">
    <property type="entry name" value="alpha/beta-Hydrolases"/>
    <property type="match status" value="1"/>
</dbReference>
<dbReference type="InterPro" id="IPR029058">
    <property type="entry name" value="AB_hydrolase_fold"/>
</dbReference>
<reference evidence="1" key="1">
    <citation type="journal article" date="2018" name="Nat. Plants">
        <title>Whole-genome landscape of Medicago truncatula symbiotic genes.</title>
        <authorList>
            <person name="Pecrix Y."/>
            <person name="Gamas P."/>
            <person name="Carrere S."/>
        </authorList>
    </citation>
    <scope>NUCLEOTIDE SEQUENCE</scope>
    <source>
        <tissue evidence="1">Leaves</tissue>
    </source>
</reference>
<dbReference type="AlphaFoldDB" id="A0A396HLJ7"/>
<proteinExistence type="predicted"/>
<sequence>MNLKLTLSFFPSPSSTMEARLKIFNPSLLGHRLASKTKTSTPIFPSHHYHYNPLQKPLKISSTLTRFSHSPIPPNSNPHSHRFFSSLTSSKNLNFSIPNNTLNNPFTSNSQSTSIVWNPALENGNEGFYGGNKNRVVTVVLLGWLGAKTRHLKRYAEWYNSRGFHAVTFVVDVKEILGFDLGRVLEKKIEIFAEELASWVSCEEKDGRERCLIFHTFSNTGWFVYGSILARFMDSHNVVMEKIKACIVDSGGAEPFNPQVWAAGFATAILQKRSSSTQALVDVGNKPKSETTIQQNEPSIVEIVVLSLLEKIFSFLLQLPESDRRLRKVFNPLAEHQPCPQLYLYSTADKVIPFRSIEVFIEEQRKIGKRVKSYNFGSSPHVDHYRNFPDVYLLQVTEFLNECFDTHKRTTDALSSNPLEV</sequence>
<name>A0A396HLJ7_MEDTR</name>
<accession>A0A396HLJ7</accession>
<evidence type="ECO:0000313" key="1">
    <source>
        <dbReference type="EMBL" id="RHN54230.1"/>
    </source>
</evidence>